<dbReference type="EMBL" id="BMDD01000004">
    <property type="protein sequence ID" value="GGH81449.1"/>
    <property type="molecule type" value="Genomic_DNA"/>
</dbReference>
<evidence type="ECO:0000313" key="4">
    <source>
        <dbReference type="Proteomes" id="UP000605427"/>
    </source>
</evidence>
<proteinExistence type="predicted"/>
<feature type="transmembrane region" description="Helical" evidence="1">
    <location>
        <begin position="168"/>
        <end position="188"/>
    </location>
</feature>
<dbReference type="Pfam" id="PF01569">
    <property type="entry name" value="PAP2"/>
    <property type="match status" value="1"/>
</dbReference>
<feature type="transmembrane region" description="Helical" evidence="1">
    <location>
        <begin position="134"/>
        <end position="156"/>
    </location>
</feature>
<comment type="caution">
    <text evidence="3">The sequence shown here is derived from an EMBL/GenBank/DDBJ whole genome shotgun (WGS) entry which is preliminary data.</text>
</comment>
<name>A0ABQ1ZZQ7_9BACL</name>
<evidence type="ECO:0000259" key="2">
    <source>
        <dbReference type="SMART" id="SM00014"/>
    </source>
</evidence>
<sequence length="242" mass="27271">MERWKTKASMRHTALCFVGFGVLAVTFVLIAMLVASGHQSVMDFDHKWIGRIQAQESPGWTATAETLSWIGSTKVVIVLELILLLFLLVVPRLRWEPLLVLVATGGSALINILLKNLFQRERPDINRLAQEYSFSFPSGHSMGAFALYGILAYLLWRMIRPRTMRIVALVLCILLTLTIGLSRIYLGVHYPSDVIGGYVASGAWLALTIGVFEYWRHRKQRRLGGRSEAERQENMRGDGILS</sequence>
<keyword evidence="1" id="KW-0472">Membrane</keyword>
<feature type="transmembrane region" description="Helical" evidence="1">
    <location>
        <begin position="97"/>
        <end position="114"/>
    </location>
</feature>
<feature type="transmembrane region" description="Helical" evidence="1">
    <location>
        <begin position="67"/>
        <end position="90"/>
    </location>
</feature>
<accession>A0ABQ1ZZQ7</accession>
<dbReference type="InterPro" id="IPR036938">
    <property type="entry name" value="PAP2/HPO_sf"/>
</dbReference>
<evidence type="ECO:0000313" key="3">
    <source>
        <dbReference type="EMBL" id="GGH81449.1"/>
    </source>
</evidence>
<dbReference type="PANTHER" id="PTHR14969">
    <property type="entry name" value="SPHINGOSINE-1-PHOSPHATE PHOSPHOHYDROLASE"/>
    <property type="match status" value="1"/>
</dbReference>
<gene>
    <name evidence="3" type="ORF">GCM10007362_31260</name>
</gene>
<evidence type="ECO:0000256" key="1">
    <source>
        <dbReference type="SAM" id="Phobius"/>
    </source>
</evidence>
<dbReference type="SMART" id="SM00014">
    <property type="entry name" value="acidPPc"/>
    <property type="match status" value="1"/>
</dbReference>
<dbReference type="PANTHER" id="PTHR14969:SF13">
    <property type="entry name" value="AT30094P"/>
    <property type="match status" value="1"/>
</dbReference>
<dbReference type="Gene3D" id="1.20.144.10">
    <property type="entry name" value="Phosphatidic acid phosphatase type 2/haloperoxidase"/>
    <property type="match status" value="2"/>
</dbReference>
<feature type="transmembrane region" description="Helical" evidence="1">
    <location>
        <begin position="12"/>
        <end position="35"/>
    </location>
</feature>
<protein>
    <recommendedName>
        <fullName evidence="2">Phosphatidic acid phosphatase type 2/haloperoxidase domain-containing protein</fullName>
    </recommendedName>
</protein>
<organism evidence="3 4">
    <name type="scientific">Saccharibacillus endophyticus</name>
    <dbReference type="NCBI Taxonomy" id="2060666"/>
    <lineage>
        <taxon>Bacteria</taxon>
        <taxon>Bacillati</taxon>
        <taxon>Bacillota</taxon>
        <taxon>Bacilli</taxon>
        <taxon>Bacillales</taxon>
        <taxon>Paenibacillaceae</taxon>
        <taxon>Saccharibacillus</taxon>
    </lineage>
</organism>
<feature type="transmembrane region" description="Helical" evidence="1">
    <location>
        <begin position="194"/>
        <end position="215"/>
    </location>
</feature>
<keyword evidence="1" id="KW-0812">Transmembrane</keyword>
<dbReference type="RefSeq" id="WP_172245218.1">
    <property type="nucleotide sequence ID" value="NZ_BMDD01000004.1"/>
</dbReference>
<dbReference type="CDD" id="cd03392">
    <property type="entry name" value="PAP2_like_2"/>
    <property type="match status" value="1"/>
</dbReference>
<keyword evidence="1" id="KW-1133">Transmembrane helix</keyword>
<dbReference type="InterPro" id="IPR000326">
    <property type="entry name" value="PAP2/HPO"/>
</dbReference>
<keyword evidence="4" id="KW-1185">Reference proteome</keyword>
<dbReference type="SUPFAM" id="SSF48317">
    <property type="entry name" value="Acid phosphatase/Vanadium-dependent haloperoxidase"/>
    <property type="match status" value="1"/>
</dbReference>
<feature type="domain" description="Phosphatidic acid phosphatase type 2/haloperoxidase" evidence="2">
    <location>
        <begin position="98"/>
        <end position="209"/>
    </location>
</feature>
<reference evidence="4" key="1">
    <citation type="journal article" date="2019" name="Int. J. Syst. Evol. Microbiol.">
        <title>The Global Catalogue of Microorganisms (GCM) 10K type strain sequencing project: providing services to taxonomists for standard genome sequencing and annotation.</title>
        <authorList>
            <consortium name="The Broad Institute Genomics Platform"/>
            <consortium name="The Broad Institute Genome Sequencing Center for Infectious Disease"/>
            <person name="Wu L."/>
            <person name="Ma J."/>
        </authorList>
    </citation>
    <scope>NUCLEOTIDE SEQUENCE [LARGE SCALE GENOMIC DNA]</scope>
    <source>
        <strain evidence="4">CCM 8702</strain>
    </source>
</reference>
<dbReference type="Proteomes" id="UP000605427">
    <property type="component" value="Unassembled WGS sequence"/>
</dbReference>